<evidence type="ECO:0000313" key="6">
    <source>
        <dbReference type="EMBL" id="CAG9799257.1"/>
    </source>
</evidence>
<gene>
    <name evidence="6" type="ORF">CHIRRI_LOCUS2226</name>
</gene>
<sequence>MNINCVICSDLFIPADSVFSTQCGHIFHHACLIQWMERKKDCPQCRQKCTERSIFRIYFNTTNLDSSINSANLIQTVDNLTFKVREQDISLRKIEEERRKLEENLQTKEKKIKSLDASVSHFNQVISTMKHERDMLTNQRMNYKVIEAENLELKAKLNLLQTIESIMTASQKEIDDIMRQNLSSKDLTMMLGALRRELNNTESRKNELRRQLQTVRNDLRSEQEERKRLEDELSKLESENHLILNKIKHVKSDQNIAPIEDCDTPEVVKKSRQAFLKMDSQNTPSPLNAEEFNKRIQNIQDSNSPYFKVKKTSIGLAPILKNPKQQKRSLTRPSSKDVAKLSIFKKPRLAHDSFPKLSSDIFYNGIGGTSKILQSDLTTNSHELSKDYP</sequence>
<evidence type="ECO:0000256" key="2">
    <source>
        <dbReference type="ARBA" id="ARBA00022833"/>
    </source>
</evidence>
<dbReference type="PANTHER" id="PTHR46569">
    <property type="entry name" value="E3 UBIQUITIN-PROTEIN LIGASE TRAIP"/>
    <property type="match status" value="1"/>
</dbReference>
<evidence type="ECO:0000259" key="5">
    <source>
        <dbReference type="PROSITE" id="PS50089"/>
    </source>
</evidence>
<dbReference type="InterPro" id="IPR001841">
    <property type="entry name" value="Znf_RING"/>
</dbReference>
<evidence type="ECO:0000256" key="3">
    <source>
        <dbReference type="PROSITE-ProRule" id="PRU00175"/>
    </source>
</evidence>
<dbReference type="SUPFAM" id="SSF57850">
    <property type="entry name" value="RING/U-box"/>
    <property type="match status" value="1"/>
</dbReference>
<feature type="coiled-coil region" evidence="4">
    <location>
        <begin position="84"/>
        <end position="118"/>
    </location>
</feature>
<feature type="domain" description="RING-type" evidence="5">
    <location>
        <begin position="5"/>
        <end position="46"/>
    </location>
</feature>
<evidence type="ECO:0000256" key="1">
    <source>
        <dbReference type="ARBA" id="ARBA00022771"/>
    </source>
</evidence>
<dbReference type="SMART" id="SM00184">
    <property type="entry name" value="RING"/>
    <property type="match status" value="1"/>
</dbReference>
<dbReference type="Gene3D" id="3.30.40.10">
    <property type="entry name" value="Zinc/RING finger domain, C3HC4 (zinc finger)"/>
    <property type="match status" value="1"/>
</dbReference>
<keyword evidence="7" id="KW-1185">Reference proteome</keyword>
<dbReference type="GO" id="GO:0008270">
    <property type="term" value="F:zinc ion binding"/>
    <property type="evidence" value="ECO:0007669"/>
    <property type="project" value="UniProtKB-KW"/>
</dbReference>
<dbReference type="GO" id="GO:0090734">
    <property type="term" value="C:site of DNA damage"/>
    <property type="evidence" value="ECO:0007669"/>
    <property type="project" value="TreeGrafter"/>
</dbReference>
<proteinExistence type="predicted"/>
<name>A0A9N9RJE7_9DIPT</name>
<evidence type="ECO:0000256" key="4">
    <source>
        <dbReference type="SAM" id="Coils"/>
    </source>
</evidence>
<dbReference type="PROSITE" id="PS50089">
    <property type="entry name" value="ZF_RING_2"/>
    <property type="match status" value="1"/>
</dbReference>
<dbReference type="GO" id="GO:0061630">
    <property type="term" value="F:ubiquitin protein ligase activity"/>
    <property type="evidence" value="ECO:0007669"/>
    <property type="project" value="TreeGrafter"/>
</dbReference>
<evidence type="ECO:0000313" key="7">
    <source>
        <dbReference type="Proteomes" id="UP001153620"/>
    </source>
</evidence>
<dbReference type="EMBL" id="OU895877">
    <property type="protein sequence ID" value="CAG9799257.1"/>
    <property type="molecule type" value="Genomic_DNA"/>
</dbReference>
<reference evidence="6" key="2">
    <citation type="submission" date="2022-10" db="EMBL/GenBank/DDBJ databases">
        <authorList>
            <consortium name="ENA_rothamsted_submissions"/>
            <consortium name="culmorum"/>
            <person name="King R."/>
        </authorList>
    </citation>
    <scope>NUCLEOTIDE SEQUENCE</scope>
</reference>
<dbReference type="GO" id="GO:0016567">
    <property type="term" value="P:protein ubiquitination"/>
    <property type="evidence" value="ECO:0007669"/>
    <property type="project" value="TreeGrafter"/>
</dbReference>
<feature type="coiled-coil region" evidence="4">
    <location>
        <begin position="191"/>
        <end position="246"/>
    </location>
</feature>
<dbReference type="OrthoDB" id="8062037at2759"/>
<dbReference type="InterPro" id="IPR013083">
    <property type="entry name" value="Znf_RING/FYVE/PHD"/>
</dbReference>
<protein>
    <recommendedName>
        <fullName evidence="5">RING-type domain-containing protein</fullName>
    </recommendedName>
</protein>
<dbReference type="AlphaFoldDB" id="A0A9N9RJE7"/>
<organism evidence="6 7">
    <name type="scientific">Chironomus riparius</name>
    <dbReference type="NCBI Taxonomy" id="315576"/>
    <lineage>
        <taxon>Eukaryota</taxon>
        <taxon>Metazoa</taxon>
        <taxon>Ecdysozoa</taxon>
        <taxon>Arthropoda</taxon>
        <taxon>Hexapoda</taxon>
        <taxon>Insecta</taxon>
        <taxon>Pterygota</taxon>
        <taxon>Neoptera</taxon>
        <taxon>Endopterygota</taxon>
        <taxon>Diptera</taxon>
        <taxon>Nematocera</taxon>
        <taxon>Chironomoidea</taxon>
        <taxon>Chironomidae</taxon>
        <taxon>Chironominae</taxon>
        <taxon>Chironomus</taxon>
    </lineage>
</organism>
<accession>A0A9N9RJE7</accession>
<dbReference type="Pfam" id="PF13639">
    <property type="entry name" value="zf-RING_2"/>
    <property type="match status" value="1"/>
</dbReference>
<dbReference type="PANTHER" id="PTHR46569:SF1">
    <property type="entry name" value="E3 UBIQUITIN-PROTEIN LIGASE RFWD3-RELATED"/>
    <property type="match status" value="1"/>
</dbReference>
<dbReference type="Proteomes" id="UP001153620">
    <property type="component" value="Chromosome 1"/>
</dbReference>
<dbReference type="GO" id="GO:0005634">
    <property type="term" value="C:nucleus"/>
    <property type="evidence" value="ECO:0007669"/>
    <property type="project" value="TreeGrafter"/>
</dbReference>
<keyword evidence="2" id="KW-0862">Zinc</keyword>
<dbReference type="InterPro" id="IPR052639">
    <property type="entry name" value="TRAIP_ubiq-protein_ligase"/>
</dbReference>
<dbReference type="GO" id="GO:0031297">
    <property type="term" value="P:replication fork processing"/>
    <property type="evidence" value="ECO:0007669"/>
    <property type="project" value="TreeGrafter"/>
</dbReference>
<keyword evidence="1 3" id="KW-0863">Zinc-finger</keyword>
<keyword evidence="1 3" id="KW-0479">Metal-binding</keyword>
<keyword evidence="4" id="KW-0175">Coiled coil</keyword>
<reference evidence="6" key="1">
    <citation type="submission" date="2022-01" db="EMBL/GenBank/DDBJ databases">
        <authorList>
            <person name="King R."/>
        </authorList>
    </citation>
    <scope>NUCLEOTIDE SEQUENCE</scope>
</reference>